<proteinExistence type="predicted"/>
<organism evidence="1 2">
    <name type="scientific">Paenibacillus gansuensis</name>
    <dbReference type="NCBI Taxonomy" id="306542"/>
    <lineage>
        <taxon>Bacteria</taxon>
        <taxon>Bacillati</taxon>
        <taxon>Bacillota</taxon>
        <taxon>Bacilli</taxon>
        <taxon>Bacillales</taxon>
        <taxon>Paenibacillaceae</taxon>
        <taxon>Paenibacillus</taxon>
    </lineage>
</organism>
<sequence length="228" mass="26939">MSKLDDRQLEQLWKLFSKVSFDKNDEGLTERFLIWMETTNRFAIWLWFAERYSGAFIDLPGKLVWQEKGRKSEQNCECGHHIAAGESCYFNQKYGKVLCENCGKRGMTDIWLFEGYRNPWIRTAEDPLFTRESFLEVGSVDELIAKFRHGNWSLGNAFVYKNLCFIQQVNGGDEYLTLKDWCAFDSISFESVLRHHGESYTRQYINKLLRYKIEERNSPEYTIVEALI</sequence>
<dbReference type="EMBL" id="JBHUME010000013">
    <property type="protein sequence ID" value="MFD2614649.1"/>
    <property type="molecule type" value="Genomic_DNA"/>
</dbReference>
<dbReference type="RefSeq" id="WP_377605723.1">
    <property type="nucleotide sequence ID" value="NZ_JBHUME010000013.1"/>
</dbReference>
<reference evidence="2" key="1">
    <citation type="journal article" date="2019" name="Int. J. Syst. Evol. Microbiol.">
        <title>The Global Catalogue of Microorganisms (GCM) 10K type strain sequencing project: providing services to taxonomists for standard genome sequencing and annotation.</title>
        <authorList>
            <consortium name="The Broad Institute Genomics Platform"/>
            <consortium name="The Broad Institute Genome Sequencing Center for Infectious Disease"/>
            <person name="Wu L."/>
            <person name="Ma J."/>
        </authorList>
    </citation>
    <scope>NUCLEOTIDE SEQUENCE [LARGE SCALE GENOMIC DNA]</scope>
    <source>
        <strain evidence="2">KCTC 3950</strain>
    </source>
</reference>
<accession>A0ABW5PHK2</accession>
<comment type="caution">
    <text evidence="1">The sequence shown here is derived from an EMBL/GenBank/DDBJ whole genome shotgun (WGS) entry which is preliminary data.</text>
</comment>
<evidence type="ECO:0000313" key="2">
    <source>
        <dbReference type="Proteomes" id="UP001597541"/>
    </source>
</evidence>
<dbReference type="Proteomes" id="UP001597541">
    <property type="component" value="Unassembled WGS sequence"/>
</dbReference>
<protein>
    <submittedName>
        <fullName evidence="1">Uncharacterized protein</fullName>
    </submittedName>
</protein>
<keyword evidence="2" id="KW-1185">Reference proteome</keyword>
<name>A0ABW5PHK2_9BACL</name>
<gene>
    <name evidence="1" type="ORF">ACFSUF_19745</name>
</gene>
<evidence type="ECO:0000313" key="1">
    <source>
        <dbReference type="EMBL" id="MFD2614649.1"/>
    </source>
</evidence>